<evidence type="ECO:0000256" key="7">
    <source>
        <dbReference type="ARBA" id="ARBA00022989"/>
    </source>
</evidence>
<comment type="subcellular location">
    <subcellularLocation>
        <location evidence="1">Membrane</location>
        <topology evidence="1">Multi-pass membrane protein</topology>
    </subcellularLocation>
</comment>
<evidence type="ECO:0000256" key="6">
    <source>
        <dbReference type="ARBA" id="ARBA00022837"/>
    </source>
</evidence>
<evidence type="ECO:0000313" key="13">
    <source>
        <dbReference type="Proteomes" id="UP000426265"/>
    </source>
</evidence>
<dbReference type="InterPro" id="IPR013583">
    <property type="entry name" value="MCTP_C"/>
</dbReference>
<evidence type="ECO:0000313" key="12">
    <source>
        <dbReference type="EMBL" id="VYS65733.1"/>
    </source>
</evidence>
<evidence type="ECO:0000256" key="5">
    <source>
        <dbReference type="ARBA" id="ARBA00022737"/>
    </source>
</evidence>
<reference evidence="12 13" key="1">
    <citation type="submission" date="2019-11" db="EMBL/GenBank/DDBJ databases">
        <authorList>
            <person name="Jiao W.-B."/>
            <person name="Schneeberger K."/>
        </authorList>
    </citation>
    <scope>NUCLEOTIDE SEQUENCE [LARGE SCALE GENOMIC DNA]</scope>
    <source>
        <strain evidence="13">cv. An-1</strain>
    </source>
</reference>
<keyword evidence="6" id="KW-0106">Calcium</keyword>
<dbReference type="EMBL" id="CACRSJ010000110">
    <property type="protein sequence ID" value="VYS65733.1"/>
    <property type="molecule type" value="Genomic_DNA"/>
</dbReference>
<evidence type="ECO:0000256" key="2">
    <source>
        <dbReference type="ARBA" id="ARBA00007923"/>
    </source>
</evidence>
<feature type="domain" description="C2" evidence="11">
    <location>
        <begin position="326"/>
        <end position="453"/>
    </location>
</feature>
<proteinExistence type="inferred from homology"/>
<evidence type="ECO:0000256" key="8">
    <source>
        <dbReference type="ARBA" id="ARBA00023136"/>
    </source>
</evidence>
<dbReference type="AlphaFoldDB" id="A0A654FYD0"/>
<keyword evidence="4" id="KW-0479">Metal-binding</keyword>
<comment type="similarity">
    <text evidence="2">Belongs to the MCTP family.</text>
</comment>
<protein>
    <recommendedName>
        <fullName evidence="11">C2 domain-containing protein</fullName>
    </recommendedName>
</protein>
<accession>A0A654FYD0</accession>
<keyword evidence="5" id="KW-0677">Repeat</keyword>
<feature type="transmembrane region" description="Helical" evidence="10">
    <location>
        <begin position="594"/>
        <end position="619"/>
    </location>
</feature>
<feature type="domain" description="C2" evidence="11">
    <location>
        <begin position="171"/>
        <end position="293"/>
    </location>
</feature>
<dbReference type="CDD" id="cd08379">
    <property type="entry name" value="C2D_MCTP_PRT_plant"/>
    <property type="match status" value="1"/>
</dbReference>
<feature type="region of interest" description="Disordered" evidence="9">
    <location>
        <begin position="1"/>
        <end position="32"/>
    </location>
</feature>
<sequence>MAANKDEFSVKQISPKLGGERGARNPYGPTSSHDLVEQMEFLYVDVIRAIKNSDVDPGPCDPVVEITLGNYKSSTKDLPVGPNMDWNQVFAFDKTKGDVLSVTLKDRLTNTVINKSNFKLASEIPTRAPPDARIAPQRYPLRNTKTGFYLMMSVWFGTQVDEVYPVAWFSDASEVSTCVINTRPKVYLAPRLCYVRVTIVSGHDLISTDRNRTPSVYVTATLGQVTLKTEVSSGTNPSWNKDLIFVASEPLEGTVYIRLIDRVDDQHEERIIGKLEKKLSEMTPLKVPSSAPALFYDIEVEPAGDSRRFASRLKMKLATDQAYHVAEESIQYSSDYRPFVKGLWPCLLGKLEIGILGATGLKGSDEKKQGIDSYVVAKYGNKWARTRTVVNSVTPKWNEQYSWDVYEKCTVLTLGIYDNRQIFKEDQANDVPIGKVRIPLNRVESDWIYACSYPTLKLGSSGLKKMGELQLAVRFVYVAQGYARYSAPFRWLLPKAHYKSPLSVYQIEEMRAEAVKINCANLARTEPALRNEVVWDMLKPKSKSFSLRVTKVNCERGHRIFRALYGWCGWFLANTRYSTCDMRKVAALAFFDLFLYWPSLIVWLAIYLVVVPCIVLVGLSGLHKFLTRKFWNKRENPRPPLIVNDLKLWKLESPNLDELEEEFDSFPSSVSDVNILRMRYDRIRMVCQRPMILLGDAASQGERLYALLTFNGDDQLASFYCWLICVLVALCWYNIPMWLWSLYPIAYWLNFTPLRNDMPCGISNFFRRLPTNEVLF</sequence>
<dbReference type="Gene3D" id="2.60.40.150">
    <property type="entry name" value="C2 domain"/>
    <property type="match status" value="3"/>
</dbReference>
<dbReference type="Pfam" id="PF00168">
    <property type="entry name" value="C2"/>
    <property type="match status" value="3"/>
</dbReference>
<dbReference type="PANTHER" id="PTHR31425">
    <property type="entry name" value="PHOSPHORIBOSYLANTHRANILATE TRANSFERASE ISOFORM 1"/>
    <property type="match status" value="1"/>
</dbReference>
<evidence type="ECO:0000256" key="1">
    <source>
        <dbReference type="ARBA" id="ARBA00004141"/>
    </source>
</evidence>
<dbReference type="InterPro" id="IPR035892">
    <property type="entry name" value="C2_domain_sf"/>
</dbReference>
<feature type="domain" description="C2" evidence="11">
    <location>
        <begin position="23"/>
        <end position="139"/>
    </location>
</feature>
<dbReference type="Proteomes" id="UP000426265">
    <property type="component" value="Unassembled WGS sequence"/>
</dbReference>
<dbReference type="FunFam" id="2.60.40.150:FF:000565">
    <property type="entry name" value="Ca2+dependent plant phosphoribosyltransferase family protein"/>
    <property type="match status" value="1"/>
</dbReference>
<dbReference type="InterPro" id="IPR047255">
    <property type="entry name" value="C2D_MCTP_PRT_plant"/>
</dbReference>
<keyword evidence="3 10" id="KW-0812">Transmembrane</keyword>
<keyword evidence="8 10" id="KW-0472">Membrane</keyword>
<organism evidence="12 13">
    <name type="scientific">Arabidopsis thaliana</name>
    <name type="common">Mouse-ear cress</name>
    <dbReference type="NCBI Taxonomy" id="3702"/>
    <lineage>
        <taxon>Eukaryota</taxon>
        <taxon>Viridiplantae</taxon>
        <taxon>Streptophyta</taxon>
        <taxon>Embryophyta</taxon>
        <taxon>Tracheophyta</taxon>
        <taxon>Spermatophyta</taxon>
        <taxon>Magnoliopsida</taxon>
        <taxon>eudicotyledons</taxon>
        <taxon>Gunneridae</taxon>
        <taxon>Pentapetalae</taxon>
        <taxon>rosids</taxon>
        <taxon>malvids</taxon>
        <taxon>Brassicales</taxon>
        <taxon>Brassicaceae</taxon>
        <taxon>Camelineae</taxon>
        <taxon>Arabidopsis</taxon>
    </lineage>
</organism>
<dbReference type="InterPro" id="IPR000008">
    <property type="entry name" value="C2_dom"/>
</dbReference>
<dbReference type="SMART" id="SM00239">
    <property type="entry name" value="C2"/>
    <property type="match status" value="3"/>
</dbReference>
<dbReference type="InterPro" id="IPR047259">
    <property type="entry name" value="QUIRKY-like"/>
</dbReference>
<evidence type="ECO:0000256" key="3">
    <source>
        <dbReference type="ARBA" id="ARBA00022692"/>
    </source>
</evidence>
<evidence type="ECO:0000256" key="4">
    <source>
        <dbReference type="ARBA" id="ARBA00022723"/>
    </source>
</evidence>
<dbReference type="GO" id="GO:0016020">
    <property type="term" value="C:membrane"/>
    <property type="evidence" value="ECO:0007669"/>
    <property type="project" value="UniProtKB-SubCell"/>
</dbReference>
<keyword evidence="7 10" id="KW-1133">Transmembrane helix</keyword>
<evidence type="ECO:0000256" key="9">
    <source>
        <dbReference type="SAM" id="MobiDB-lite"/>
    </source>
</evidence>
<dbReference type="PROSITE" id="PS50004">
    <property type="entry name" value="C2"/>
    <property type="match status" value="3"/>
</dbReference>
<name>A0A654FYD0_ARATH</name>
<dbReference type="PANTHER" id="PTHR31425:SF45">
    <property type="entry name" value="MULTIPLE C2 DOMAIN AND TRANSMEMBRANE REGION PROTEIN 12-RELATED"/>
    <property type="match status" value="1"/>
</dbReference>
<feature type="transmembrane region" description="Helical" evidence="10">
    <location>
        <begin position="719"/>
        <end position="740"/>
    </location>
</feature>
<evidence type="ECO:0000259" key="11">
    <source>
        <dbReference type="PROSITE" id="PS50004"/>
    </source>
</evidence>
<dbReference type="GO" id="GO:0046872">
    <property type="term" value="F:metal ion binding"/>
    <property type="evidence" value="ECO:0007669"/>
    <property type="project" value="UniProtKB-KW"/>
</dbReference>
<dbReference type="ExpressionAtlas" id="A0A654FYD0">
    <property type="expression patterns" value="baseline and differential"/>
</dbReference>
<dbReference type="FunFam" id="2.60.40.150:FF:000090">
    <property type="entry name" value="C2 domain-containing protein"/>
    <property type="match status" value="1"/>
</dbReference>
<dbReference type="SUPFAM" id="SSF49562">
    <property type="entry name" value="C2 domain (Calcium/lipid-binding domain, CaLB)"/>
    <property type="match status" value="3"/>
</dbReference>
<gene>
    <name evidence="12" type="ORF">AN1_LOCUS21139</name>
</gene>
<dbReference type="Pfam" id="PF08372">
    <property type="entry name" value="PRT_C"/>
    <property type="match status" value="1"/>
</dbReference>
<evidence type="ECO:0000256" key="10">
    <source>
        <dbReference type="SAM" id="Phobius"/>
    </source>
</evidence>